<dbReference type="AlphaFoldDB" id="A0A7T8K8K4"/>
<reference evidence="2" key="1">
    <citation type="submission" date="2021-01" db="EMBL/GenBank/DDBJ databases">
        <title>Caligus Genome Assembly.</title>
        <authorList>
            <person name="Gallardo-Escarate C."/>
        </authorList>
    </citation>
    <scope>NUCLEOTIDE SEQUENCE [LARGE SCALE GENOMIC DNA]</scope>
</reference>
<evidence type="ECO:0000313" key="2">
    <source>
        <dbReference type="Proteomes" id="UP000595437"/>
    </source>
</evidence>
<dbReference type="EMBL" id="CP045895">
    <property type="protein sequence ID" value="QQP49226.1"/>
    <property type="molecule type" value="Genomic_DNA"/>
</dbReference>
<name>A0A7T8K8K4_CALRO</name>
<keyword evidence="2" id="KW-1185">Reference proteome</keyword>
<evidence type="ECO:0000313" key="1">
    <source>
        <dbReference type="EMBL" id="QQP49226.1"/>
    </source>
</evidence>
<organism evidence="1 2">
    <name type="scientific">Caligus rogercresseyi</name>
    <name type="common">Sea louse</name>
    <dbReference type="NCBI Taxonomy" id="217165"/>
    <lineage>
        <taxon>Eukaryota</taxon>
        <taxon>Metazoa</taxon>
        <taxon>Ecdysozoa</taxon>
        <taxon>Arthropoda</taxon>
        <taxon>Crustacea</taxon>
        <taxon>Multicrustacea</taxon>
        <taxon>Hexanauplia</taxon>
        <taxon>Copepoda</taxon>
        <taxon>Siphonostomatoida</taxon>
        <taxon>Caligidae</taxon>
        <taxon>Caligus</taxon>
    </lineage>
</organism>
<gene>
    <name evidence="1" type="ORF">FKW44_009805</name>
</gene>
<protein>
    <submittedName>
        <fullName evidence="1">Uncharacterized protein</fullName>
    </submittedName>
</protein>
<sequence length="63" mass="7199">MNRIGSGVQLISARTIGRRFKADQGIKPFKYRKIHLLNEPPGSRGRLDQSWFSNGTQTTLVWL</sequence>
<dbReference type="Proteomes" id="UP000595437">
    <property type="component" value="Chromosome 6"/>
</dbReference>
<accession>A0A7T8K8K4</accession>
<proteinExistence type="predicted"/>